<dbReference type="Gene3D" id="1.25.40.10">
    <property type="entry name" value="Tetratricopeptide repeat domain"/>
    <property type="match status" value="1"/>
</dbReference>
<dbReference type="KEGG" id="sus:Acid_4617"/>
<feature type="region of interest" description="Disordered" evidence="1">
    <location>
        <begin position="320"/>
        <end position="351"/>
    </location>
</feature>
<dbReference type="HOGENOM" id="CLU_062228_0_0_0"/>
<proteinExistence type="predicted"/>
<evidence type="ECO:0000256" key="1">
    <source>
        <dbReference type="SAM" id="MobiDB-lite"/>
    </source>
</evidence>
<dbReference type="eggNOG" id="COG0457">
    <property type="taxonomic scope" value="Bacteria"/>
</dbReference>
<protein>
    <recommendedName>
        <fullName evidence="4">DUF2911 domain-containing protein</fullName>
    </recommendedName>
</protein>
<feature type="signal peptide" evidence="2">
    <location>
        <begin position="1"/>
        <end position="21"/>
    </location>
</feature>
<dbReference type="InterPro" id="IPR021314">
    <property type="entry name" value="DUF2911"/>
</dbReference>
<name>Q01XN9_SOLUE</name>
<sequence precursor="true">MLRSCLSIGILLAAGSAALPAQSLVMSLPRQSQRATVSQRVALTDVTIVYHRPLVGGRKVWGGMVPYGQVWRAGANENTTIEFSDPVTVEGQPLAKGIYGLHMLPTADSWTVIFSKTAGAWGSFSYNQKEDALRVTVKPRSTEIHEALTYDFDDVKADSAAVTLSWEKLAVPFTVKADPEATLANIRSQLRNSAQYIWTGWDDAATWCADNKTNLEEALIWTARSIQMEERFENLMTRARILTALNRTTESAAASAKAMELGTATQLYIYGRTLQTQKQKADAIAIYRTVARRFPDHWLGHLARARAAVADADFTTALKETQAAQSAAPEPQKSQLDGLKKRIEAHEDINS</sequence>
<dbReference type="AlphaFoldDB" id="Q01XN9"/>
<dbReference type="STRING" id="234267.Acid_4617"/>
<dbReference type="Pfam" id="PF11138">
    <property type="entry name" value="DUF2911"/>
    <property type="match status" value="1"/>
</dbReference>
<keyword evidence="2" id="KW-0732">Signal</keyword>
<dbReference type="SUPFAM" id="SSF48452">
    <property type="entry name" value="TPR-like"/>
    <property type="match status" value="1"/>
</dbReference>
<feature type="chain" id="PRO_5004163579" description="DUF2911 domain-containing protein" evidence="2">
    <location>
        <begin position="22"/>
        <end position="351"/>
    </location>
</feature>
<gene>
    <name evidence="3" type="ordered locus">Acid_4617</name>
</gene>
<dbReference type="OrthoDB" id="187854at2"/>
<dbReference type="InParanoid" id="Q01XN9"/>
<reference evidence="3" key="1">
    <citation type="submission" date="2006-10" db="EMBL/GenBank/DDBJ databases">
        <title>Complete sequence of Solibacter usitatus Ellin6076.</title>
        <authorList>
            <consortium name="US DOE Joint Genome Institute"/>
            <person name="Copeland A."/>
            <person name="Lucas S."/>
            <person name="Lapidus A."/>
            <person name="Barry K."/>
            <person name="Detter J.C."/>
            <person name="Glavina del Rio T."/>
            <person name="Hammon N."/>
            <person name="Israni S."/>
            <person name="Dalin E."/>
            <person name="Tice H."/>
            <person name="Pitluck S."/>
            <person name="Thompson L.S."/>
            <person name="Brettin T."/>
            <person name="Bruce D."/>
            <person name="Han C."/>
            <person name="Tapia R."/>
            <person name="Gilna P."/>
            <person name="Schmutz J."/>
            <person name="Larimer F."/>
            <person name="Land M."/>
            <person name="Hauser L."/>
            <person name="Kyrpides N."/>
            <person name="Mikhailova N."/>
            <person name="Janssen P.H."/>
            <person name="Kuske C.R."/>
            <person name="Richardson P."/>
        </authorList>
    </citation>
    <scope>NUCLEOTIDE SEQUENCE</scope>
    <source>
        <strain evidence="3">Ellin6076</strain>
    </source>
</reference>
<dbReference type="InterPro" id="IPR011990">
    <property type="entry name" value="TPR-like_helical_dom_sf"/>
</dbReference>
<evidence type="ECO:0000313" key="3">
    <source>
        <dbReference type="EMBL" id="ABJ85576.1"/>
    </source>
</evidence>
<organism evidence="3">
    <name type="scientific">Solibacter usitatus (strain Ellin6076)</name>
    <dbReference type="NCBI Taxonomy" id="234267"/>
    <lineage>
        <taxon>Bacteria</taxon>
        <taxon>Pseudomonadati</taxon>
        <taxon>Acidobacteriota</taxon>
        <taxon>Terriglobia</taxon>
        <taxon>Bryobacterales</taxon>
        <taxon>Solibacteraceae</taxon>
        <taxon>Candidatus Solibacter</taxon>
    </lineage>
</organism>
<dbReference type="EMBL" id="CP000473">
    <property type="protein sequence ID" value="ABJ85576.1"/>
    <property type="molecule type" value="Genomic_DNA"/>
</dbReference>
<feature type="compositionally biased region" description="Basic and acidic residues" evidence="1">
    <location>
        <begin position="338"/>
        <end position="351"/>
    </location>
</feature>
<evidence type="ECO:0008006" key="4">
    <source>
        <dbReference type="Google" id="ProtNLM"/>
    </source>
</evidence>
<accession>Q01XN9</accession>
<evidence type="ECO:0000256" key="2">
    <source>
        <dbReference type="SAM" id="SignalP"/>
    </source>
</evidence>